<keyword evidence="2" id="KW-1185">Reference proteome</keyword>
<sequence>MGVVNPEAHVHCFAQSVPHNDLFNDEFLMKTRRTGFNNLPSIFKNSAGPHWRTRFLELDCQRRLEQAVNQSQGLNSFFAFFLGE</sequence>
<name>A0A5C5XPC3_9PLAN</name>
<proteinExistence type="predicted"/>
<organism evidence="1 2">
    <name type="scientific">Rubinisphaera italica</name>
    <dbReference type="NCBI Taxonomy" id="2527969"/>
    <lineage>
        <taxon>Bacteria</taxon>
        <taxon>Pseudomonadati</taxon>
        <taxon>Planctomycetota</taxon>
        <taxon>Planctomycetia</taxon>
        <taxon>Planctomycetales</taxon>
        <taxon>Planctomycetaceae</taxon>
        <taxon>Rubinisphaera</taxon>
    </lineage>
</organism>
<reference evidence="1 2" key="1">
    <citation type="submission" date="2019-02" db="EMBL/GenBank/DDBJ databases">
        <title>Deep-cultivation of Planctomycetes and their phenomic and genomic characterization uncovers novel biology.</title>
        <authorList>
            <person name="Wiegand S."/>
            <person name="Jogler M."/>
            <person name="Boedeker C."/>
            <person name="Pinto D."/>
            <person name="Vollmers J."/>
            <person name="Rivas-Marin E."/>
            <person name="Kohn T."/>
            <person name="Peeters S.H."/>
            <person name="Heuer A."/>
            <person name="Rast P."/>
            <person name="Oberbeckmann S."/>
            <person name="Bunk B."/>
            <person name="Jeske O."/>
            <person name="Meyerdierks A."/>
            <person name="Storesund J.E."/>
            <person name="Kallscheuer N."/>
            <person name="Luecker S."/>
            <person name="Lage O.M."/>
            <person name="Pohl T."/>
            <person name="Merkel B.J."/>
            <person name="Hornburger P."/>
            <person name="Mueller R.-W."/>
            <person name="Bruemmer F."/>
            <person name="Labrenz M."/>
            <person name="Spormann A.M."/>
            <person name="Op Den Camp H."/>
            <person name="Overmann J."/>
            <person name="Amann R."/>
            <person name="Jetten M.S.M."/>
            <person name="Mascher T."/>
            <person name="Medema M.H."/>
            <person name="Devos D.P."/>
            <person name="Kaster A.-K."/>
            <person name="Ovreas L."/>
            <person name="Rohde M."/>
            <person name="Galperin M.Y."/>
            <person name="Jogler C."/>
        </authorList>
    </citation>
    <scope>NUCLEOTIDE SEQUENCE [LARGE SCALE GENOMIC DNA]</scope>
    <source>
        <strain evidence="1 2">Pan54</strain>
    </source>
</reference>
<protein>
    <submittedName>
        <fullName evidence="1">Uncharacterized protein</fullName>
    </submittedName>
</protein>
<evidence type="ECO:0000313" key="2">
    <source>
        <dbReference type="Proteomes" id="UP000316095"/>
    </source>
</evidence>
<evidence type="ECO:0000313" key="1">
    <source>
        <dbReference type="EMBL" id="TWT63905.1"/>
    </source>
</evidence>
<gene>
    <name evidence="1" type="ORF">Pan54_46640</name>
</gene>
<comment type="caution">
    <text evidence="1">The sequence shown here is derived from an EMBL/GenBank/DDBJ whole genome shotgun (WGS) entry which is preliminary data.</text>
</comment>
<dbReference type="EMBL" id="SJPG01000001">
    <property type="protein sequence ID" value="TWT63905.1"/>
    <property type="molecule type" value="Genomic_DNA"/>
</dbReference>
<dbReference type="Proteomes" id="UP000316095">
    <property type="component" value="Unassembled WGS sequence"/>
</dbReference>
<accession>A0A5C5XPC3</accession>
<dbReference type="AlphaFoldDB" id="A0A5C5XPC3"/>